<feature type="signal peptide" evidence="1">
    <location>
        <begin position="1"/>
        <end position="32"/>
    </location>
</feature>
<protein>
    <recommendedName>
        <fullName evidence="4">Ig-like domain-containing protein</fullName>
    </recommendedName>
</protein>
<gene>
    <name evidence="2" type="ORF">CNX65_22570</name>
</gene>
<evidence type="ECO:0008006" key="4">
    <source>
        <dbReference type="Google" id="ProtNLM"/>
    </source>
</evidence>
<keyword evidence="1" id="KW-0732">Signal</keyword>
<evidence type="ECO:0000313" key="3">
    <source>
        <dbReference type="Proteomes" id="UP000218505"/>
    </source>
</evidence>
<evidence type="ECO:0000256" key="1">
    <source>
        <dbReference type="SAM" id="SignalP"/>
    </source>
</evidence>
<dbReference type="KEGG" id="apre:CNX65_22570"/>
<dbReference type="EMBL" id="CP023445">
    <property type="protein sequence ID" value="ATE55726.1"/>
    <property type="molecule type" value="Genomic_DNA"/>
</dbReference>
<feature type="chain" id="PRO_5012245402" description="Ig-like domain-containing protein" evidence="1">
    <location>
        <begin position="33"/>
        <end position="128"/>
    </location>
</feature>
<proteinExistence type="predicted"/>
<keyword evidence="3" id="KW-1185">Reference proteome</keyword>
<sequence>MENSVLRTTSRAAMTGFAILALAGAGAGSATAVERELTTIAVPPLQPAGGEVKASSVACVWKYSPGRNPTVWVDCHQVGGGAATGFEVTVTCSDGSSHTSGATRFGSPAMAYCPGATTMKSFTLSAHY</sequence>
<reference evidence="2" key="1">
    <citation type="submission" date="2017-09" db="EMBL/GenBank/DDBJ databases">
        <title>Complete Genome Sequence of ansamitocin-producing Bacterium Actinosynnema pretiosum X47.</title>
        <authorList>
            <person name="Cao G."/>
            <person name="Zong G."/>
            <person name="Zhong C."/>
            <person name="Fu J."/>
        </authorList>
    </citation>
    <scope>NUCLEOTIDE SEQUENCE [LARGE SCALE GENOMIC DNA]</scope>
    <source>
        <strain evidence="2">X47</strain>
    </source>
</reference>
<dbReference type="Proteomes" id="UP000218505">
    <property type="component" value="Chromosome"/>
</dbReference>
<organism evidence="2 3">
    <name type="scientific">Actinosynnema pretiosum</name>
    <dbReference type="NCBI Taxonomy" id="42197"/>
    <lineage>
        <taxon>Bacteria</taxon>
        <taxon>Bacillati</taxon>
        <taxon>Actinomycetota</taxon>
        <taxon>Actinomycetes</taxon>
        <taxon>Pseudonocardiales</taxon>
        <taxon>Pseudonocardiaceae</taxon>
        <taxon>Actinosynnema</taxon>
    </lineage>
</organism>
<accession>A0A290Z9R0</accession>
<evidence type="ECO:0000313" key="2">
    <source>
        <dbReference type="EMBL" id="ATE55726.1"/>
    </source>
</evidence>
<name>A0A290Z9R0_9PSEU</name>
<dbReference type="AlphaFoldDB" id="A0A290Z9R0"/>